<evidence type="ECO:0000313" key="1">
    <source>
        <dbReference type="EMBL" id="MFC4266985.1"/>
    </source>
</evidence>
<sequence length="95" mass="10188">MTTLSFSNSQRTATTKRPYSVPVLPAVDVNLGTVSFFSPTGQLLFFSAEPADLVSALTQAVRPAQWIPEVSTLVITVAQTGVRAGLRLGFRLSAY</sequence>
<proteinExistence type="predicted"/>
<dbReference type="RefSeq" id="WP_230065801.1">
    <property type="nucleotide sequence ID" value="NZ_BAABLL010000010.1"/>
</dbReference>
<comment type="caution">
    <text evidence="1">The sequence shown here is derived from an EMBL/GenBank/DDBJ whole genome shotgun (WGS) entry which is preliminary data.</text>
</comment>
<reference evidence="2" key="1">
    <citation type="journal article" date="2019" name="Int. J. Syst. Evol. Microbiol.">
        <title>The Global Catalogue of Microorganisms (GCM) 10K type strain sequencing project: providing services to taxonomists for standard genome sequencing and annotation.</title>
        <authorList>
            <consortium name="The Broad Institute Genomics Platform"/>
            <consortium name="The Broad Institute Genome Sequencing Center for Infectious Disease"/>
            <person name="Wu L."/>
            <person name="Ma J."/>
        </authorList>
    </citation>
    <scope>NUCLEOTIDE SEQUENCE [LARGE SCALE GENOMIC DNA]</scope>
    <source>
        <strain evidence="2">CGMCC 1.10698</strain>
    </source>
</reference>
<dbReference type="EMBL" id="JBHSCQ010000022">
    <property type="protein sequence ID" value="MFC4266985.1"/>
    <property type="molecule type" value="Genomic_DNA"/>
</dbReference>
<keyword evidence="2" id="KW-1185">Reference proteome</keyword>
<name>A0ABV8R3N8_9MICC</name>
<gene>
    <name evidence="1" type="ORF">ACFOW9_15350</name>
</gene>
<dbReference type="Proteomes" id="UP001595773">
    <property type="component" value="Unassembled WGS sequence"/>
</dbReference>
<protein>
    <submittedName>
        <fullName evidence="1">Uncharacterized protein</fullName>
    </submittedName>
</protein>
<accession>A0ABV8R3N8</accession>
<organism evidence="1 2">
    <name type="scientific">Arthrobacter cryoconiti</name>
    <dbReference type="NCBI Taxonomy" id="748907"/>
    <lineage>
        <taxon>Bacteria</taxon>
        <taxon>Bacillati</taxon>
        <taxon>Actinomycetota</taxon>
        <taxon>Actinomycetes</taxon>
        <taxon>Micrococcales</taxon>
        <taxon>Micrococcaceae</taxon>
        <taxon>Arthrobacter</taxon>
    </lineage>
</organism>
<evidence type="ECO:0000313" key="2">
    <source>
        <dbReference type="Proteomes" id="UP001595773"/>
    </source>
</evidence>